<dbReference type="GO" id="GO:0008654">
    <property type="term" value="P:phospholipid biosynthetic process"/>
    <property type="evidence" value="ECO:0007669"/>
    <property type="project" value="UniProtKB-UniRule"/>
</dbReference>
<feature type="transmembrane region" description="Helical" evidence="10">
    <location>
        <begin position="114"/>
        <end position="134"/>
    </location>
</feature>
<comment type="subunit">
    <text evidence="10">Probably interacts with PlsX.</text>
</comment>
<dbReference type="SMART" id="SM01207">
    <property type="entry name" value="G3P_acyltransf"/>
    <property type="match status" value="1"/>
</dbReference>
<evidence type="ECO:0000256" key="9">
    <source>
        <dbReference type="ARBA" id="ARBA00023264"/>
    </source>
</evidence>
<evidence type="ECO:0000256" key="8">
    <source>
        <dbReference type="ARBA" id="ARBA00023209"/>
    </source>
</evidence>
<organism evidence="11 12">
    <name type="scientific">Jeotgalicoccus meleagridis</name>
    <dbReference type="NCBI Taxonomy" id="2759181"/>
    <lineage>
        <taxon>Bacteria</taxon>
        <taxon>Bacillati</taxon>
        <taxon>Bacillota</taxon>
        <taxon>Bacilli</taxon>
        <taxon>Bacillales</taxon>
        <taxon>Staphylococcaceae</taxon>
        <taxon>Jeotgalicoccus</taxon>
    </lineage>
</organism>
<keyword evidence="1 10" id="KW-1003">Cell membrane</keyword>
<comment type="catalytic activity">
    <reaction evidence="10">
        <text>an acyl phosphate + sn-glycerol 3-phosphate = a 1-acyl-sn-glycero-3-phosphate + phosphate</text>
        <dbReference type="Rhea" id="RHEA:34075"/>
        <dbReference type="ChEBI" id="CHEBI:43474"/>
        <dbReference type="ChEBI" id="CHEBI:57597"/>
        <dbReference type="ChEBI" id="CHEBI:57970"/>
        <dbReference type="ChEBI" id="CHEBI:59918"/>
        <dbReference type="EC" id="2.3.1.275"/>
    </reaction>
</comment>
<keyword evidence="7 10" id="KW-0472">Membrane</keyword>
<keyword evidence="9 10" id="KW-1208">Phospholipid metabolism</keyword>
<evidence type="ECO:0000256" key="2">
    <source>
        <dbReference type="ARBA" id="ARBA00022516"/>
    </source>
</evidence>
<dbReference type="Pfam" id="PF02660">
    <property type="entry name" value="G3P_acyltransf"/>
    <property type="match status" value="1"/>
</dbReference>
<evidence type="ECO:0000256" key="1">
    <source>
        <dbReference type="ARBA" id="ARBA00022475"/>
    </source>
</evidence>
<dbReference type="GO" id="GO:0043772">
    <property type="term" value="F:acyl-phosphate glycerol-3-phosphate acyltransferase activity"/>
    <property type="evidence" value="ECO:0007669"/>
    <property type="project" value="UniProtKB-UniRule"/>
</dbReference>
<evidence type="ECO:0000256" key="6">
    <source>
        <dbReference type="ARBA" id="ARBA00023098"/>
    </source>
</evidence>
<evidence type="ECO:0000256" key="5">
    <source>
        <dbReference type="ARBA" id="ARBA00022989"/>
    </source>
</evidence>
<evidence type="ECO:0000313" key="11">
    <source>
        <dbReference type="EMBL" id="CAD2077338.1"/>
    </source>
</evidence>
<keyword evidence="3 10" id="KW-0808">Transferase</keyword>
<evidence type="ECO:0000256" key="4">
    <source>
        <dbReference type="ARBA" id="ARBA00022692"/>
    </source>
</evidence>
<dbReference type="EMBL" id="CAJEWD010000008">
    <property type="protein sequence ID" value="CAD2077338.1"/>
    <property type="molecule type" value="Genomic_DNA"/>
</dbReference>
<proteinExistence type="inferred from homology"/>
<evidence type="ECO:0000256" key="7">
    <source>
        <dbReference type="ARBA" id="ARBA00023136"/>
    </source>
</evidence>
<comment type="function">
    <text evidence="10">Catalyzes the transfer of an acyl group from acyl-phosphate (acyl-PO(4)) to glycerol-3-phosphate (G3P) to form lysophosphatidic acid (LPA). This enzyme utilizes acyl-phosphate as fatty acyl donor, but not acyl-CoA or acyl-ACP.</text>
</comment>
<keyword evidence="6 10" id="KW-0443">Lipid metabolism</keyword>
<keyword evidence="12" id="KW-1185">Reference proteome</keyword>
<evidence type="ECO:0000256" key="3">
    <source>
        <dbReference type="ARBA" id="ARBA00022679"/>
    </source>
</evidence>
<protein>
    <recommendedName>
        <fullName evidence="10">Glycerol-3-phosphate acyltransferase</fullName>
    </recommendedName>
    <alternativeName>
        <fullName evidence="10">Acyl-PO4 G3P acyltransferase</fullName>
    </alternativeName>
    <alternativeName>
        <fullName evidence="10">Acyl-phosphate--glycerol-3-phosphate acyltransferase</fullName>
    </alternativeName>
    <alternativeName>
        <fullName evidence="10">G3P acyltransferase</fullName>
        <shortName evidence="10">GPAT</shortName>
        <ecNumber evidence="10">2.3.1.275</ecNumber>
    </alternativeName>
    <alternativeName>
        <fullName evidence="10">Lysophosphatidic acid synthase</fullName>
        <shortName evidence="10">LPA synthase</shortName>
    </alternativeName>
</protein>
<dbReference type="UniPathway" id="UPA00085"/>
<dbReference type="GO" id="GO:0005886">
    <property type="term" value="C:plasma membrane"/>
    <property type="evidence" value="ECO:0007669"/>
    <property type="project" value="UniProtKB-SubCell"/>
</dbReference>
<dbReference type="RefSeq" id="WP_185125659.1">
    <property type="nucleotide sequence ID" value="NZ_CAJEWD010000008.1"/>
</dbReference>
<name>A0A6V7RJF3_9STAP</name>
<dbReference type="NCBIfam" id="TIGR00023">
    <property type="entry name" value="glycerol-3-phosphate 1-O-acyltransferase PlsY"/>
    <property type="match status" value="1"/>
</dbReference>
<dbReference type="EC" id="2.3.1.275" evidence="10"/>
<comment type="pathway">
    <text evidence="10">Lipid metabolism; phospholipid metabolism.</text>
</comment>
<dbReference type="PANTHER" id="PTHR30309">
    <property type="entry name" value="INNER MEMBRANE PROTEIN YGIH"/>
    <property type="match status" value="1"/>
</dbReference>
<keyword evidence="11" id="KW-0012">Acyltransferase</keyword>
<comment type="similarity">
    <text evidence="10">Belongs to the PlsY family.</text>
</comment>
<keyword evidence="5 10" id="KW-1133">Transmembrane helix</keyword>
<evidence type="ECO:0000313" key="12">
    <source>
        <dbReference type="Proteomes" id="UP000589351"/>
    </source>
</evidence>
<comment type="subcellular location">
    <subcellularLocation>
        <location evidence="10">Cell membrane</location>
        <topology evidence="10">Multi-pass membrane protein</topology>
    </subcellularLocation>
</comment>
<sequence>MYTVIILLIFSYLFGSISFSLIISKLFYNLDLREHGSGNVGTTNTFRILGKKAGIIVLIIDLLKGAIPVWVAMLVDGTGHFPVIIFGVVAALGHVYSIFLKFKGGKAVATGGGAIFAANPLLFLVLIITFLLTLKLSKYVSLSSVFAAIVLIIGVCFTGDWFMFIFGIVLGLVVIIKHIPNMKRIKDGSEPKITFM</sequence>
<comment type="caution">
    <text evidence="11">The sequence shown here is derived from an EMBL/GenBank/DDBJ whole genome shotgun (WGS) entry which is preliminary data.</text>
</comment>
<dbReference type="HAMAP" id="MF_01043">
    <property type="entry name" value="PlsY"/>
    <property type="match status" value="1"/>
</dbReference>
<dbReference type="PANTHER" id="PTHR30309:SF0">
    <property type="entry name" value="GLYCEROL-3-PHOSPHATE ACYLTRANSFERASE-RELATED"/>
    <property type="match status" value="1"/>
</dbReference>
<feature type="transmembrane region" description="Helical" evidence="10">
    <location>
        <begin position="55"/>
        <end position="75"/>
    </location>
</feature>
<gene>
    <name evidence="11" type="primary">plsY_2</name>
    <name evidence="10" type="synonym">plsY</name>
    <name evidence="11" type="ORF">JEODO184_01130</name>
</gene>
<accession>A0A6V7RJF3</accession>
<evidence type="ECO:0000256" key="10">
    <source>
        <dbReference type="HAMAP-Rule" id="MF_01043"/>
    </source>
</evidence>
<dbReference type="InterPro" id="IPR003811">
    <property type="entry name" value="G3P_acylTferase_PlsY"/>
</dbReference>
<reference evidence="11 12" key="1">
    <citation type="submission" date="2020-07" db="EMBL/GenBank/DDBJ databases">
        <authorList>
            <person name="Criscuolo A."/>
        </authorList>
    </citation>
    <scope>NUCLEOTIDE SEQUENCE [LARGE SCALE GENOMIC DNA]</scope>
    <source>
        <strain evidence="11">CIP111649</strain>
    </source>
</reference>
<feature type="transmembrane region" description="Helical" evidence="10">
    <location>
        <begin position="146"/>
        <end position="176"/>
    </location>
</feature>
<feature type="transmembrane region" description="Helical" evidence="10">
    <location>
        <begin position="6"/>
        <end position="28"/>
    </location>
</feature>
<keyword evidence="2 10" id="KW-0444">Lipid biosynthesis</keyword>
<keyword evidence="4 10" id="KW-0812">Transmembrane</keyword>
<dbReference type="Proteomes" id="UP000589351">
    <property type="component" value="Unassembled WGS sequence"/>
</dbReference>
<keyword evidence="8 10" id="KW-0594">Phospholipid biosynthesis</keyword>
<dbReference type="AlphaFoldDB" id="A0A6V7RJF3"/>
<feature type="transmembrane region" description="Helical" evidence="10">
    <location>
        <begin position="81"/>
        <end position="102"/>
    </location>
</feature>